<accession>A0AAW7HYY6</accession>
<evidence type="ECO:0000313" key="1">
    <source>
        <dbReference type="EMBL" id="MDM5138990.1"/>
    </source>
</evidence>
<dbReference type="EMBL" id="JAOPLV010000001">
    <property type="protein sequence ID" value="MDM5138990.1"/>
    <property type="molecule type" value="Genomic_DNA"/>
</dbReference>
<comment type="caution">
    <text evidence="1">The sequence shown here is derived from an EMBL/GenBank/DDBJ whole genome shotgun (WGS) entry which is preliminary data.</text>
</comment>
<evidence type="ECO:0000313" key="2">
    <source>
        <dbReference type="Proteomes" id="UP001168216"/>
    </source>
</evidence>
<sequence length="133" mass="14909">MMFNTILSALCRHLMLSEDYLHEAGLDLPIGPFSLHIRQQDQLVTLFIPLDDISTTALVTMADWPVLQLSHSGKHGALLWSREWLDKLDLDILVDLISRMLHQAETLTLATTSTTTENANCPLSGAMDNPRQQ</sequence>
<dbReference type="RefSeq" id="WP_241324462.1">
    <property type="nucleotide sequence ID" value="NZ_CAXIQV010000001.1"/>
</dbReference>
<dbReference type="Gene3D" id="3.30.1460.10">
    <property type="match status" value="1"/>
</dbReference>
<proteinExistence type="predicted"/>
<organism evidence="1 2">
    <name type="scientific">Aeromonas bestiarum</name>
    <dbReference type="NCBI Taxonomy" id="105751"/>
    <lineage>
        <taxon>Bacteria</taxon>
        <taxon>Pseudomonadati</taxon>
        <taxon>Pseudomonadota</taxon>
        <taxon>Gammaproteobacteria</taxon>
        <taxon>Aeromonadales</taxon>
        <taxon>Aeromonadaceae</taxon>
        <taxon>Aeromonas</taxon>
    </lineage>
</organism>
<name>A0AAW7HYY6_9GAMM</name>
<protein>
    <submittedName>
        <fullName evidence="1">Uncharacterized protein</fullName>
    </submittedName>
</protein>
<dbReference type="Proteomes" id="UP001168216">
    <property type="component" value="Unassembled WGS sequence"/>
</dbReference>
<dbReference type="SUPFAM" id="SSF69635">
    <property type="entry name" value="Type III secretory system chaperone-like"/>
    <property type="match status" value="1"/>
</dbReference>
<reference evidence="1" key="1">
    <citation type="submission" date="2023-08" db="EMBL/GenBank/DDBJ databases">
        <title>WGS of Aeromonas isolates.</title>
        <authorList>
            <person name="Lee H."/>
        </authorList>
    </citation>
    <scope>NUCLEOTIDE SEQUENCE</scope>
    <source>
        <strain evidence="1">SL22</strain>
    </source>
</reference>
<gene>
    <name evidence="1" type="ORF">OB959_04130</name>
</gene>
<dbReference type="AlphaFoldDB" id="A0AAW7HYY6"/>